<dbReference type="GO" id="GO:0033014">
    <property type="term" value="P:tetrapyrrole biosynthetic process"/>
    <property type="evidence" value="ECO:0007669"/>
    <property type="project" value="InterPro"/>
</dbReference>
<dbReference type="STRING" id="542762.A0A4S4DKR4"/>
<dbReference type="GO" id="GO:0008883">
    <property type="term" value="F:glutamyl-tRNA reductase activity"/>
    <property type="evidence" value="ECO:0007669"/>
    <property type="project" value="InterPro"/>
</dbReference>
<dbReference type="GO" id="GO:0050661">
    <property type="term" value="F:NADP binding"/>
    <property type="evidence" value="ECO:0007669"/>
    <property type="project" value="InterPro"/>
</dbReference>
<comment type="caution">
    <text evidence="2">The sequence shown here is derived from an EMBL/GenBank/DDBJ whole genome shotgun (WGS) entry which is preliminary data.</text>
</comment>
<reference evidence="2 3" key="1">
    <citation type="journal article" date="2018" name="Proc. Natl. Acad. Sci. U.S.A.">
        <title>Draft genome sequence of Camellia sinensis var. sinensis provides insights into the evolution of the tea genome and tea quality.</title>
        <authorList>
            <person name="Wei C."/>
            <person name="Yang H."/>
            <person name="Wang S."/>
            <person name="Zhao J."/>
            <person name="Liu C."/>
            <person name="Gao L."/>
            <person name="Xia E."/>
            <person name="Lu Y."/>
            <person name="Tai Y."/>
            <person name="She G."/>
            <person name="Sun J."/>
            <person name="Cao H."/>
            <person name="Tong W."/>
            <person name="Gao Q."/>
            <person name="Li Y."/>
            <person name="Deng W."/>
            <person name="Jiang X."/>
            <person name="Wang W."/>
            <person name="Chen Q."/>
            <person name="Zhang S."/>
            <person name="Li H."/>
            <person name="Wu J."/>
            <person name="Wang P."/>
            <person name="Li P."/>
            <person name="Shi C."/>
            <person name="Zheng F."/>
            <person name="Jian J."/>
            <person name="Huang B."/>
            <person name="Shan D."/>
            <person name="Shi M."/>
            <person name="Fang C."/>
            <person name="Yue Y."/>
            <person name="Li F."/>
            <person name="Li D."/>
            <person name="Wei S."/>
            <person name="Han B."/>
            <person name="Jiang C."/>
            <person name="Yin Y."/>
            <person name="Xia T."/>
            <person name="Zhang Z."/>
            <person name="Bennetzen J.L."/>
            <person name="Zhao S."/>
            <person name="Wan X."/>
        </authorList>
    </citation>
    <scope>NUCLEOTIDE SEQUENCE [LARGE SCALE GENOMIC DNA]</scope>
    <source>
        <strain evidence="3">cv. Shuchazao</strain>
        <tissue evidence="2">Leaf</tissue>
    </source>
</reference>
<dbReference type="InterPro" id="IPR036343">
    <property type="entry name" value="GluRdtase_N_sf"/>
</dbReference>
<dbReference type="InterPro" id="IPR015895">
    <property type="entry name" value="4pyrrol_synth_GluRdtase_N"/>
</dbReference>
<gene>
    <name evidence="2" type="ORF">TEA_027907</name>
</gene>
<dbReference type="Pfam" id="PF05201">
    <property type="entry name" value="GlutR_N"/>
    <property type="match status" value="1"/>
</dbReference>
<dbReference type="SUPFAM" id="SSF69742">
    <property type="entry name" value="Glutamyl tRNA-reductase catalytic, N-terminal domain"/>
    <property type="match status" value="1"/>
</dbReference>
<evidence type="ECO:0000313" key="3">
    <source>
        <dbReference type="Proteomes" id="UP000306102"/>
    </source>
</evidence>
<accession>A0A4S4DKR4</accession>
<dbReference type="Proteomes" id="UP000306102">
    <property type="component" value="Unassembled WGS sequence"/>
</dbReference>
<dbReference type="PANTHER" id="PTHR43120">
    <property type="entry name" value="GLUTAMYL-TRNA REDUCTASE 1, CHLOROPLASTIC"/>
    <property type="match status" value="1"/>
</dbReference>
<keyword evidence="3" id="KW-1185">Reference proteome</keyword>
<dbReference type="EMBL" id="SDRB02010947">
    <property type="protein sequence ID" value="THG03498.1"/>
    <property type="molecule type" value="Genomic_DNA"/>
</dbReference>
<dbReference type="PANTHER" id="PTHR43120:SF4">
    <property type="entry name" value="GLUTAMYL-TRNA REDUCTASE"/>
    <property type="match status" value="1"/>
</dbReference>
<evidence type="ECO:0000259" key="1">
    <source>
        <dbReference type="Pfam" id="PF05201"/>
    </source>
</evidence>
<feature type="domain" description="Glutamyl-tRNA reductase N-terminal" evidence="1">
    <location>
        <begin position="78"/>
        <end position="123"/>
    </location>
</feature>
<sequence>MYHHHHHQGKNIHPSSRGSILPERHLFLQWGNGAGDPGLVPSTNTKPRLKWTQDLHEQFIEVVNQLGGADNRNSVVAIGLNVHTALVEIREKLSIPEAQWPQAISELCALNHIEEAAVLSTCNKDVRDIRCCYRCRAVNWLPYRSYIQLGSMAIVHSQSSSFMRLTPLVFEDRLTKSSGMLFLVLCFVNLETNQTKVSLLQHQVKLLVIDSMTTLVLGNQMLDSPEKENVGYLFISIISSGGALRYDMQFDVKYAYFNFLQSIPHPSSHGLTPHEMGFVGSSSDTSICYLGDEPDINAMERVNVAENGGFGEFCLLVEDMVTELSLSILRILAVAAALRAVPLSKCLITVIFEYPSIVLILSANQASISEPQGNKLSA</sequence>
<organism evidence="2 3">
    <name type="scientific">Camellia sinensis var. sinensis</name>
    <name type="common">China tea</name>
    <dbReference type="NCBI Taxonomy" id="542762"/>
    <lineage>
        <taxon>Eukaryota</taxon>
        <taxon>Viridiplantae</taxon>
        <taxon>Streptophyta</taxon>
        <taxon>Embryophyta</taxon>
        <taxon>Tracheophyta</taxon>
        <taxon>Spermatophyta</taxon>
        <taxon>Magnoliopsida</taxon>
        <taxon>eudicotyledons</taxon>
        <taxon>Gunneridae</taxon>
        <taxon>Pentapetalae</taxon>
        <taxon>asterids</taxon>
        <taxon>Ericales</taxon>
        <taxon>Theaceae</taxon>
        <taxon>Camellia</taxon>
    </lineage>
</organism>
<protein>
    <recommendedName>
        <fullName evidence="1">Glutamyl-tRNA reductase N-terminal domain-containing protein</fullName>
    </recommendedName>
</protein>
<dbReference type="AlphaFoldDB" id="A0A4S4DKR4"/>
<dbReference type="Gene3D" id="3.30.460.30">
    <property type="entry name" value="Glutamyl-tRNA reductase, N-terminal domain"/>
    <property type="match status" value="1"/>
</dbReference>
<name>A0A4S4DKR4_CAMSN</name>
<evidence type="ECO:0000313" key="2">
    <source>
        <dbReference type="EMBL" id="THG03498.1"/>
    </source>
</evidence>
<proteinExistence type="predicted"/>